<sequence>MAKPTSDTPAAADPALRADARRNYDLLLTAARVTFAEHGTDASLREVARRAGVGIGTLYRHFPTREALVEALMRNGFDSLRAKAEELLTSPAPGDALIIWLREMAVRSVAYHGLPASVLAALHDEGSHLYSSCHAMRAAAARLLVRAQRSAAVRPDVTAEELFVLVAAIAWAGERTSGGAELTDRLLSLMMTGLQTGLPRITDHGSRKANGSL</sequence>
<organism evidence="6 7">
    <name type="scientific">Candidatus Protofrankia datiscae</name>
    <dbReference type="NCBI Taxonomy" id="2716812"/>
    <lineage>
        <taxon>Bacteria</taxon>
        <taxon>Bacillati</taxon>
        <taxon>Actinomycetota</taxon>
        <taxon>Actinomycetes</taxon>
        <taxon>Frankiales</taxon>
        <taxon>Frankiaceae</taxon>
        <taxon>Protofrankia</taxon>
    </lineage>
</organism>
<dbReference type="InterPro" id="IPR050109">
    <property type="entry name" value="HTH-type_TetR-like_transc_reg"/>
</dbReference>
<proteinExistence type="predicted"/>
<protein>
    <submittedName>
        <fullName evidence="6">Regulatory protein TetR</fullName>
    </submittedName>
</protein>
<dbReference type="GO" id="GO:0000976">
    <property type="term" value="F:transcription cis-regulatory region binding"/>
    <property type="evidence" value="ECO:0007669"/>
    <property type="project" value="TreeGrafter"/>
</dbReference>
<keyword evidence="1" id="KW-0805">Transcription regulation</keyword>
<keyword evidence="3" id="KW-0804">Transcription</keyword>
<dbReference type="InterPro" id="IPR049445">
    <property type="entry name" value="TetR_SbtR-like_C"/>
</dbReference>
<dbReference type="SUPFAM" id="SSF46689">
    <property type="entry name" value="Homeodomain-like"/>
    <property type="match status" value="1"/>
</dbReference>
<dbReference type="RefSeq" id="WP_013875370.1">
    <property type="nucleotide sequence ID" value="NC_015656.1"/>
</dbReference>
<dbReference type="Proteomes" id="UP000001549">
    <property type="component" value="Chromosome"/>
</dbReference>
<dbReference type="Pfam" id="PF00440">
    <property type="entry name" value="TetR_N"/>
    <property type="match status" value="1"/>
</dbReference>
<dbReference type="EMBL" id="CP002801">
    <property type="protein sequence ID" value="AEH11505.1"/>
    <property type="molecule type" value="Genomic_DNA"/>
</dbReference>
<evidence type="ECO:0000256" key="3">
    <source>
        <dbReference type="ARBA" id="ARBA00023163"/>
    </source>
</evidence>
<dbReference type="InterPro" id="IPR001647">
    <property type="entry name" value="HTH_TetR"/>
</dbReference>
<dbReference type="GO" id="GO:0003700">
    <property type="term" value="F:DNA-binding transcription factor activity"/>
    <property type="evidence" value="ECO:0007669"/>
    <property type="project" value="TreeGrafter"/>
</dbReference>
<dbReference type="SUPFAM" id="SSF48498">
    <property type="entry name" value="Tetracyclin repressor-like, C-terminal domain"/>
    <property type="match status" value="1"/>
</dbReference>
<dbReference type="PRINTS" id="PR00455">
    <property type="entry name" value="HTHTETR"/>
</dbReference>
<dbReference type="InterPro" id="IPR009057">
    <property type="entry name" value="Homeodomain-like_sf"/>
</dbReference>
<feature type="domain" description="HTH tetR-type" evidence="5">
    <location>
        <begin position="21"/>
        <end position="80"/>
    </location>
</feature>
<dbReference type="PROSITE" id="PS50977">
    <property type="entry name" value="HTH_TETR_2"/>
    <property type="match status" value="1"/>
</dbReference>
<evidence type="ECO:0000256" key="1">
    <source>
        <dbReference type="ARBA" id="ARBA00023015"/>
    </source>
</evidence>
<feature type="DNA-binding region" description="H-T-H motif" evidence="4">
    <location>
        <begin position="43"/>
        <end position="62"/>
    </location>
</feature>
<gene>
    <name evidence="6" type="ordered locus">FsymDg_4244</name>
</gene>
<dbReference type="AlphaFoldDB" id="F8AXT7"/>
<reference evidence="6 7" key="1">
    <citation type="submission" date="2011-05" db="EMBL/GenBank/DDBJ databases">
        <title>Complete sequence of chromosome of Frankia symbiont of Datisca glomerata.</title>
        <authorList>
            <consortium name="US DOE Joint Genome Institute"/>
            <person name="Lucas S."/>
            <person name="Han J."/>
            <person name="Lapidus A."/>
            <person name="Cheng J.-F."/>
            <person name="Goodwin L."/>
            <person name="Pitluck S."/>
            <person name="Peters L."/>
            <person name="Mikhailova N."/>
            <person name="Chertkov O."/>
            <person name="Teshima H."/>
            <person name="Han C."/>
            <person name="Tapia R."/>
            <person name="Land M."/>
            <person name="Hauser L."/>
            <person name="Kyrpides N."/>
            <person name="Ivanova N."/>
            <person name="Pagani I."/>
            <person name="Berry A."/>
            <person name="Pawlowski K."/>
            <person name="Persson T."/>
            <person name="Vanden Heuvel B."/>
            <person name="Benson D."/>
            <person name="Woyke T."/>
        </authorList>
    </citation>
    <scope>NUCLEOTIDE SEQUENCE [LARGE SCALE GENOMIC DNA]</scope>
    <source>
        <strain evidence="7">4085684</strain>
    </source>
</reference>
<accession>F8AXT7</accession>
<evidence type="ECO:0000259" key="5">
    <source>
        <dbReference type="PROSITE" id="PS50977"/>
    </source>
</evidence>
<evidence type="ECO:0000256" key="4">
    <source>
        <dbReference type="PROSITE-ProRule" id="PRU00335"/>
    </source>
</evidence>
<dbReference type="HOGENOM" id="CLU_069356_17_1_11"/>
<dbReference type="PANTHER" id="PTHR30055:SF234">
    <property type="entry name" value="HTH-TYPE TRANSCRIPTIONAL REGULATOR BETI"/>
    <property type="match status" value="1"/>
</dbReference>
<evidence type="ECO:0000313" key="6">
    <source>
        <dbReference type="EMBL" id="AEH11505.1"/>
    </source>
</evidence>
<dbReference type="PANTHER" id="PTHR30055">
    <property type="entry name" value="HTH-TYPE TRANSCRIPTIONAL REGULATOR RUTR"/>
    <property type="match status" value="1"/>
</dbReference>
<dbReference type="Gene3D" id="1.10.357.10">
    <property type="entry name" value="Tetracycline Repressor, domain 2"/>
    <property type="match status" value="1"/>
</dbReference>
<dbReference type="KEGG" id="fsy:FsymDg_4244"/>
<dbReference type="eggNOG" id="COG1309">
    <property type="taxonomic scope" value="Bacteria"/>
</dbReference>
<dbReference type="Pfam" id="PF21597">
    <property type="entry name" value="TetR_C_43"/>
    <property type="match status" value="1"/>
</dbReference>
<evidence type="ECO:0000256" key="2">
    <source>
        <dbReference type="ARBA" id="ARBA00023125"/>
    </source>
</evidence>
<keyword evidence="2 4" id="KW-0238">DNA-binding</keyword>
<keyword evidence="7" id="KW-1185">Reference proteome</keyword>
<dbReference type="STRING" id="656024.FsymDg_4244"/>
<name>F8AXT7_9ACTN</name>
<dbReference type="InterPro" id="IPR036271">
    <property type="entry name" value="Tet_transcr_reg_TetR-rel_C_sf"/>
</dbReference>
<evidence type="ECO:0000313" key="7">
    <source>
        <dbReference type="Proteomes" id="UP000001549"/>
    </source>
</evidence>